<protein>
    <recommendedName>
        <fullName evidence="1">propanoyl-CoA C-acyltransferase</fullName>
        <ecNumber evidence="1">2.3.1.176</ecNumber>
    </recommendedName>
    <alternativeName>
        <fullName evidence="6">Propanoyl-CoA C-acyltransferase</fullName>
    </alternativeName>
</protein>
<accession>A0AAN6ESC2</accession>
<dbReference type="EMBL" id="JAJGCB010000010">
    <property type="protein sequence ID" value="KAJ8990681.1"/>
    <property type="molecule type" value="Genomic_DNA"/>
</dbReference>
<dbReference type="Pfam" id="PF22691">
    <property type="entry name" value="Thiolase_C_1"/>
    <property type="match status" value="1"/>
</dbReference>
<evidence type="ECO:0000256" key="6">
    <source>
        <dbReference type="ARBA" id="ARBA00032316"/>
    </source>
</evidence>
<feature type="domain" description="Thiolase C-terminal" evidence="8">
    <location>
        <begin position="264"/>
        <end position="388"/>
    </location>
</feature>
<evidence type="ECO:0000256" key="1">
    <source>
        <dbReference type="ARBA" id="ARBA00012352"/>
    </source>
</evidence>
<gene>
    <name evidence="9" type="ORF">HRR80_005458</name>
</gene>
<dbReference type="PANTHER" id="PTHR42870:SF1">
    <property type="entry name" value="NON-SPECIFIC LIPID-TRANSFER PROTEIN-LIKE 2"/>
    <property type="match status" value="1"/>
</dbReference>
<evidence type="ECO:0000313" key="10">
    <source>
        <dbReference type="Proteomes" id="UP001161757"/>
    </source>
</evidence>
<proteinExistence type="predicted"/>
<dbReference type="CDD" id="cd00829">
    <property type="entry name" value="SCP-x_thiolase"/>
    <property type="match status" value="1"/>
</dbReference>
<comment type="caution">
    <text evidence="9">The sequence shown here is derived from an EMBL/GenBank/DDBJ whole genome shotgun (WGS) entry which is preliminary data.</text>
</comment>
<dbReference type="AlphaFoldDB" id="A0AAN6ESC2"/>
<dbReference type="GO" id="GO:0016747">
    <property type="term" value="F:acyltransferase activity, transferring groups other than amino-acyl groups"/>
    <property type="evidence" value="ECO:0007669"/>
    <property type="project" value="InterPro"/>
</dbReference>
<keyword evidence="3" id="KW-0808">Transferase</keyword>
<keyword evidence="2" id="KW-0813">Transport</keyword>
<keyword evidence="4" id="KW-0445">Lipid transport</keyword>
<dbReference type="InterPro" id="IPR016039">
    <property type="entry name" value="Thiolase-like"/>
</dbReference>
<dbReference type="SUPFAM" id="SSF53901">
    <property type="entry name" value="Thiolase-like"/>
    <property type="match status" value="1"/>
</dbReference>
<keyword evidence="5" id="KW-0446">Lipid-binding</keyword>
<dbReference type="PROSITE" id="PS00737">
    <property type="entry name" value="THIOLASE_2"/>
    <property type="match status" value="1"/>
</dbReference>
<dbReference type="InterPro" id="IPR020613">
    <property type="entry name" value="Thiolase_CS"/>
</dbReference>
<organism evidence="9 10">
    <name type="scientific">Exophiala dermatitidis</name>
    <name type="common">Black yeast-like fungus</name>
    <name type="synonym">Wangiella dermatitidis</name>
    <dbReference type="NCBI Taxonomy" id="5970"/>
    <lineage>
        <taxon>Eukaryota</taxon>
        <taxon>Fungi</taxon>
        <taxon>Dikarya</taxon>
        <taxon>Ascomycota</taxon>
        <taxon>Pezizomycotina</taxon>
        <taxon>Eurotiomycetes</taxon>
        <taxon>Chaetothyriomycetidae</taxon>
        <taxon>Chaetothyriales</taxon>
        <taxon>Herpotrichiellaceae</taxon>
        <taxon>Exophiala</taxon>
    </lineage>
</organism>
<dbReference type="InterPro" id="IPR055140">
    <property type="entry name" value="Thiolase_C_2"/>
</dbReference>
<evidence type="ECO:0000256" key="2">
    <source>
        <dbReference type="ARBA" id="ARBA00022448"/>
    </source>
</evidence>
<sequence>MSSSQNNAYVLGVGLTEFIKPRRLRPYPELGFEAGAKAMLDAHITYDDVQAGVACYCYGDTCCGQRVFYQFGMTGIPIYNTTNACATGSTGLQLARTLVRGGTVDVVLVIGFETMMPGSLKSMWPDRPSPMGLATKIMNETRGKFDSPRNAQLFANAGREYMEKYGAEARDFAEIARVSHEHSSRNPYAQFKNVYTLEEIEKSPMIHYPLTKLQCSPTSDGSGAAVIVSQRFLDSRPDLKSHAILMAGQSLMTDSPAIYDHKSSMNLVGFDMTRRAAKAALAEARVDPRTVKVCELHDCFSANELITLEGLGFCDEGKAHLMVRNGDITYGGKGPVINPSGGLISKGHPLGATGLAQCAELTWQLRGWANNGRLVKDIDVALQHNLGLGGAIVITVYKRADGRKNTDAALSDAEIAKKSGLGYNPAVEARKITLDVADKVRSKTARCDYALGETAEKLGAPQARL</sequence>
<name>A0AAN6ESC2_EXODE</name>
<evidence type="ECO:0000256" key="5">
    <source>
        <dbReference type="ARBA" id="ARBA00023121"/>
    </source>
</evidence>
<evidence type="ECO:0000259" key="7">
    <source>
        <dbReference type="Pfam" id="PF00108"/>
    </source>
</evidence>
<evidence type="ECO:0000313" key="9">
    <source>
        <dbReference type="EMBL" id="KAJ8990681.1"/>
    </source>
</evidence>
<dbReference type="PANTHER" id="PTHR42870">
    <property type="entry name" value="ACETYL-COA C-ACETYLTRANSFERASE"/>
    <property type="match status" value="1"/>
</dbReference>
<dbReference type="NCBIfam" id="NF006102">
    <property type="entry name" value="PRK08256.1"/>
    <property type="match status" value="1"/>
</dbReference>
<dbReference type="Pfam" id="PF00108">
    <property type="entry name" value="Thiolase_N"/>
    <property type="match status" value="1"/>
</dbReference>
<dbReference type="EC" id="2.3.1.176" evidence="1"/>
<dbReference type="Proteomes" id="UP001161757">
    <property type="component" value="Unassembled WGS sequence"/>
</dbReference>
<reference evidence="9" key="1">
    <citation type="submission" date="2023-01" db="EMBL/GenBank/DDBJ databases">
        <title>Exophiala dermititidis isolated from Cystic Fibrosis Patient.</title>
        <authorList>
            <person name="Kurbessoian T."/>
            <person name="Crocker A."/>
            <person name="Murante D."/>
            <person name="Hogan D.A."/>
            <person name="Stajich J.E."/>
        </authorList>
    </citation>
    <scope>NUCLEOTIDE SEQUENCE</scope>
    <source>
        <strain evidence="9">Ex8</strain>
    </source>
</reference>
<dbReference type="GO" id="GO:0008289">
    <property type="term" value="F:lipid binding"/>
    <property type="evidence" value="ECO:0007669"/>
    <property type="project" value="UniProtKB-KW"/>
</dbReference>
<dbReference type="InterPro" id="IPR020616">
    <property type="entry name" value="Thiolase_N"/>
</dbReference>
<feature type="domain" description="Thiolase N-terminal" evidence="7">
    <location>
        <begin position="27"/>
        <end position="230"/>
    </location>
</feature>
<evidence type="ECO:0000256" key="4">
    <source>
        <dbReference type="ARBA" id="ARBA00023055"/>
    </source>
</evidence>
<evidence type="ECO:0000256" key="3">
    <source>
        <dbReference type="ARBA" id="ARBA00022679"/>
    </source>
</evidence>
<dbReference type="GO" id="GO:0006869">
    <property type="term" value="P:lipid transport"/>
    <property type="evidence" value="ECO:0007669"/>
    <property type="project" value="UniProtKB-KW"/>
</dbReference>
<dbReference type="Gene3D" id="3.40.47.10">
    <property type="match status" value="1"/>
</dbReference>
<evidence type="ECO:0000259" key="8">
    <source>
        <dbReference type="Pfam" id="PF22691"/>
    </source>
</evidence>